<gene>
    <name evidence="1" type="ORF">SELMODRAFT_430474</name>
</gene>
<dbReference type="KEGG" id="smo:SELMODRAFT_430474"/>
<dbReference type="Gramene" id="EFJ06716">
    <property type="protein sequence ID" value="EFJ06716"/>
    <property type="gene ID" value="SELMODRAFT_430474"/>
</dbReference>
<name>D8T9I8_SELML</name>
<organism evidence="2">
    <name type="scientific">Selaginella moellendorffii</name>
    <name type="common">Spikemoss</name>
    <dbReference type="NCBI Taxonomy" id="88036"/>
    <lineage>
        <taxon>Eukaryota</taxon>
        <taxon>Viridiplantae</taxon>
        <taxon>Streptophyta</taxon>
        <taxon>Embryophyta</taxon>
        <taxon>Tracheophyta</taxon>
        <taxon>Lycopodiopsida</taxon>
        <taxon>Selaginellales</taxon>
        <taxon>Selaginellaceae</taxon>
        <taxon>Selaginella</taxon>
    </lineage>
</organism>
<keyword evidence="2" id="KW-1185">Reference proteome</keyword>
<evidence type="ECO:0000313" key="1">
    <source>
        <dbReference type="EMBL" id="EFJ06716.1"/>
    </source>
</evidence>
<accession>D8T9I8</accession>
<dbReference type="InParanoid" id="D8T9I8"/>
<protein>
    <submittedName>
        <fullName evidence="1">Uncharacterized protein</fullName>
    </submittedName>
</protein>
<dbReference type="Proteomes" id="UP000001514">
    <property type="component" value="Unassembled WGS sequence"/>
</dbReference>
<dbReference type="HOGENOM" id="CLU_1605529_0_0_1"/>
<sequence length="189" mass="21234">MEVTIDLQMDEGRSGGGWFSSSRLDRVAVASTVPVSYGSNGGSLRDNGTRLSAAAGDDGFHILHFEEAGFESESRRLKWRFLSTHTHCARAAQQALAAPPRYGSFDAIIWMFLVVALDERSHRLISLDGRKVWVALRPQPWKFGLLLSKLCLDCFEKEFTSSFSRHDFCPENYGEIARSDEKSWSHGLF</sequence>
<evidence type="ECO:0000313" key="2">
    <source>
        <dbReference type="Proteomes" id="UP000001514"/>
    </source>
</evidence>
<dbReference type="EMBL" id="GL377695">
    <property type="protein sequence ID" value="EFJ06716.1"/>
    <property type="molecule type" value="Genomic_DNA"/>
</dbReference>
<proteinExistence type="predicted"/>
<reference evidence="1 2" key="1">
    <citation type="journal article" date="2011" name="Science">
        <title>The Selaginella genome identifies genetic changes associated with the evolution of vascular plants.</title>
        <authorList>
            <person name="Banks J.A."/>
            <person name="Nishiyama T."/>
            <person name="Hasebe M."/>
            <person name="Bowman J.L."/>
            <person name="Gribskov M."/>
            <person name="dePamphilis C."/>
            <person name="Albert V.A."/>
            <person name="Aono N."/>
            <person name="Aoyama T."/>
            <person name="Ambrose B.A."/>
            <person name="Ashton N.W."/>
            <person name="Axtell M.J."/>
            <person name="Barker E."/>
            <person name="Barker M.S."/>
            <person name="Bennetzen J.L."/>
            <person name="Bonawitz N.D."/>
            <person name="Chapple C."/>
            <person name="Cheng C."/>
            <person name="Correa L.G."/>
            <person name="Dacre M."/>
            <person name="DeBarry J."/>
            <person name="Dreyer I."/>
            <person name="Elias M."/>
            <person name="Engstrom E.M."/>
            <person name="Estelle M."/>
            <person name="Feng L."/>
            <person name="Finet C."/>
            <person name="Floyd S.K."/>
            <person name="Frommer W.B."/>
            <person name="Fujita T."/>
            <person name="Gramzow L."/>
            <person name="Gutensohn M."/>
            <person name="Harholt J."/>
            <person name="Hattori M."/>
            <person name="Heyl A."/>
            <person name="Hirai T."/>
            <person name="Hiwatashi Y."/>
            <person name="Ishikawa M."/>
            <person name="Iwata M."/>
            <person name="Karol K.G."/>
            <person name="Koehler B."/>
            <person name="Kolukisaoglu U."/>
            <person name="Kubo M."/>
            <person name="Kurata T."/>
            <person name="Lalonde S."/>
            <person name="Li K."/>
            <person name="Li Y."/>
            <person name="Litt A."/>
            <person name="Lyons E."/>
            <person name="Manning G."/>
            <person name="Maruyama T."/>
            <person name="Michael T.P."/>
            <person name="Mikami K."/>
            <person name="Miyazaki S."/>
            <person name="Morinaga S."/>
            <person name="Murata T."/>
            <person name="Mueller-Roeber B."/>
            <person name="Nelson D.R."/>
            <person name="Obara M."/>
            <person name="Oguri Y."/>
            <person name="Olmstead R.G."/>
            <person name="Onodera N."/>
            <person name="Petersen B.L."/>
            <person name="Pils B."/>
            <person name="Prigge M."/>
            <person name="Rensing S.A."/>
            <person name="Riano-Pachon D.M."/>
            <person name="Roberts A.W."/>
            <person name="Sato Y."/>
            <person name="Scheller H.V."/>
            <person name="Schulz B."/>
            <person name="Schulz C."/>
            <person name="Shakirov E.V."/>
            <person name="Shibagaki N."/>
            <person name="Shinohara N."/>
            <person name="Shippen D.E."/>
            <person name="Soerensen I."/>
            <person name="Sotooka R."/>
            <person name="Sugimoto N."/>
            <person name="Sugita M."/>
            <person name="Sumikawa N."/>
            <person name="Tanurdzic M."/>
            <person name="Theissen G."/>
            <person name="Ulvskov P."/>
            <person name="Wakazuki S."/>
            <person name="Weng J.K."/>
            <person name="Willats W.W."/>
            <person name="Wipf D."/>
            <person name="Wolf P.G."/>
            <person name="Yang L."/>
            <person name="Zimmer A.D."/>
            <person name="Zhu Q."/>
            <person name="Mitros T."/>
            <person name="Hellsten U."/>
            <person name="Loque D."/>
            <person name="Otillar R."/>
            <person name="Salamov A."/>
            <person name="Schmutz J."/>
            <person name="Shapiro H."/>
            <person name="Lindquist E."/>
            <person name="Lucas S."/>
            <person name="Rokhsar D."/>
            <person name="Grigoriev I.V."/>
        </authorList>
    </citation>
    <scope>NUCLEOTIDE SEQUENCE [LARGE SCALE GENOMIC DNA]</scope>
</reference>
<dbReference type="AlphaFoldDB" id="D8T9I8"/>